<evidence type="ECO:0008006" key="3">
    <source>
        <dbReference type="Google" id="ProtNLM"/>
    </source>
</evidence>
<gene>
    <name evidence="1" type="ORF">ACFPZ3_56725</name>
</gene>
<comment type="caution">
    <text evidence="1">The sequence shown here is derived from an EMBL/GenBank/DDBJ whole genome shotgun (WGS) entry which is preliminary data.</text>
</comment>
<evidence type="ECO:0000313" key="2">
    <source>
        <dbReference type="Proteomes" id="UP001596058"/>
    </source>
</evidence>
<sequence length="44" mass="4654">MSDGLHTIGEPARRSGLPVRTIRFWSGSGVAALRAYVSRPVAAS</sequence>
<organism evidence="1 2">
    <name type="scientific">Nonomuraea insulae</name>
    <dbReference type="NCBI Taxonomy" id="1616787"/>
    <lineage>
        <taxon>Bacteria</taxon>
        <taxon>Bacillati</taxon>
        <taxon>Actinomycetota</taxon>
        <taxon>Actinomycetes</taxon>
        <taxon>Streptosporangiales</taxon>
        <taxon>Streptosporangiaceae</taxon>
        <taxon>Nonomuraea</taxon>
    </lineage>
</organism>
<name>A0ABW1D942_9ACTN</name>
<protein>
    <recommendedName>
        <fullName evidence="3">HTH merR-type domain-containing protein</fullName>
    </recommendedName>
</protein>
<dbReference type="RefSeq" id="WP_379522785.1">
    <property type="nucleotide sequence ID" value="NZ_JBHSPA010000093.1"/>
</dbReference>
<dbReference type="Proteomes" id="UP001596058">
    <property type="component" value="Unassembled WGS sequence"/>
</dbReference>
<evidence type="ECO:0000313" key="1">
    <source>
        <dbReference type="EMBL" id="MFC5833358.1"/>
    </source>
</evidence>
<reference evidence="2" key="1">
    <citation type="journal article" date="2019" name="Int. J. Syst. Evol. Microbiol.">
        <title>The Global Catalogue of Microorganisms (GCM) 10K type strain sequencing project: providing services to taxonomists for standard genome sequencing and annotation.</title>
        <authorList>
            <consortium name="The Broad Institute Genomics Platform"/>
            <consortium name="The Broad Institute Genome Sequencing Center for Infectious Disease"/>
            <person name="Wu L."/>
            <person name="Ma J."/>
        </authorList>
    </citation>
    <scope>NUCLEOTIDE SEQUENCE [LARGE SCALE GENOMIC DNA]</scope>
    <source>
        <strain evidence="2">CCUG 53903</strain>
    </source>
</reference>
<dbReference type="EMBL" id="JBHSPA010000093">
    <property type="protein sequence ID" value="MFC5833358.1"/>
    <property type="molecule type" value="Genomic_DNA"/>
</dbReference>
<proteinExistence type="predicted"/>
<keyword evidence="2" id="KW-1185">Reference proteome</keyword>
<accession>A0ABW1D942</accession>